<keyword evidence="1" id="KW-0808">Transferase</keyword>
<dbReference type="CDD" id="cd02440">
    <property type="entry name" value="AdoMet_MTases"/>
    <property type="match status" value="1"/>
</dbReference>
<dbReference type="PANTHER" id="PTHR20974:SF0">
    <property type="entry name" value="UPF0585 PROTEIN CG18661"/>
    <property type="match status" value="1"/>
</dbReference>
<dbReference type="InterPro" id="IPR029063">
    <property type="entry name" value="SAM-dependent_MTases_sf"/>
</dbReference>
<name>A0ABQ1K993_9GAMM</name>
<keyword evidence="2" id="KW-1185">Reference proteome</keyword>
<dbReference type="RefSeq" id="WP_188746488.1">
    <property type="nucleotide sequence ID" value="NZ_BMIJ01000002.1"/>
</dbReference>
<dbReference type="InterPro" id="IPR010342">
    <property type="entry name" value="DUF938"/>
</dbReference>
<evidence type="ECO:0000313" key="2">
    <source>
        <dbReference type="Proteomes" id="UP000629025"/>
    </source>
</evidence>
<dbReference type="SUPFAM" id="SSF53335">
    <property type="entry name" value="S-adenosyl-L-methionine-dependent methyltransferases"/>
    <property type="match status" value="1"/>
</dbReference>
<comment type="caution">
    <text evidence="1">The sequence shown here is derived from an EMBL/GenBank/DDBJ whole genome shotgun (WGS) entry which is preliminary data.</text>
</comment>
<protein>
    <submittedName>
        <fullName evidence="1">Methylase</fullName>
    </submittedName>
</protein>
<dbReference type="EMBL" id="BMIJ01000002">
    <property type="protein sequence ID" value="GGB88489.1"/>
    <property type="molecule type" value="Genomic_DNA"/>
</dbReference>
<dbReference type="GO" id="GO:0032259">
    <property type="term" value="P:methylation"/>
    <property type="evidence" value="ECO:0007669"/>
    <property type="project" value="UniProtKB-KW"/>
</dbReference>
<dbReference type="GO" id="GO:0008168">
    <property type="term" value="F:methyltransferase activity"/>
    <property type="evidence" value="ECO:0007669"/>
    <property type="project" value="UniProtKB-KW"/>
</dbReference>
<proteinExistence type="predicted"/>
<gene>
    <name evidence="1" type="ORF">GCM10011352_13120</name>
</gene>
<dbReference type="PANTHER" id="PTHR20974">
    <property type="entry name" value="UPF0585 PROTEIN CG18661"/>
    <property type="match status" value="1"/>
</dbReference>
<dbReference type="Pfam" id="PF06080">
    <property type="entry name" value="DUF938"/>
    <property type="match status" value="1"/>
</dbReference>
<accession>A0ABQ1K993</accession>
<evidence type="ECO:0000313" key="1">
    <source>
        <dbReference type="EMBL" id="GGB88489.1"/>
    </source>
</evidence>
<dbReference type="Gene3D" id="3.40.50.150">
    <property type="entry name" value="Vaccinia Virus protein VP39"/>
    <property type="match status" value="1"/>
</dbReference>
<keyword evidence="1" id="KW-0489">Methyltransferase</keyword>
<organism evidence="1 2">
    <name type="scientific">Marinobacterium zhoushanense</name>
    <dbReference type="NCBI Taxonomy" id="1679163"/>
    <lineage>
        <taxon>Bacteria</taxon>
        <taxon>Pseudomonadati</taxon>
        <taxon>Pseudomonadota</taxon>
        <taxon>Gammaproteobacteria</taxon>
        <taxon>Oceanospirillales</taxon>
        <taxon>Oceanospirillaceae</taxon>
        <taxon>Marinobacterium</taxon>
    </lineage>
</organism>
<sequence length="200" mass="22817">MNNLDKPFSQACENNKTPILEVLRQAFRDRTRVLEIGSGTGQHAVHFAAELSHLEWQTSDLAENHPGIQLWLAEAQLPNLYPPIELDVTQRHWPQGFDAVFTANTTHIMPWEAVIEMIGRIGEALPEGGRFCQYGPFNYGGRYTSESNARFDIWLKQVEPSQGIRDFEAVETLARQAGLELLADHELPANNRLLEWIKRR</sequence>
<reference evidence="2" key="1">
    <citation type="journal article" date="2019" name="Int. J. Syst. Evol. Microbiol.">
        <title>The Global Catalogue of Microorganisms (GCM) 10K type strain sequencing project: providing services to taxonomists for standard genome sequencing and annotation.</title>
        <authorList>
            <consortium name="The Broad Institute Genomics Platform"/>
            <consortium name="The Broad Institute Genome Sequencing Center for Infectious Disease"/>
            <person name="Wu L."/>
            <person name="Ma J."/>
        </authorList>
    </citation>
    <scope>NUCLEOTIDE SEQUENCE [LARGE SCALE GENOMIC DNA]</scope>
    <source>
        <strain evidence="2">CGMCC 1.15341</strain>
    </source>
</reference>
<dbReference type="Proteomes" id="UP000629025">
    <property type="component" value="Unassembled WGS sequence"/>
</dbReference>